<keyword evidence="1" id="KW-0472">Membrane</keyword>
<gene>
    <name evidence="2" type="ORF">ACFQY0_14580</name>
</gene>
<dbReference type="RefSeq" id="WP_379713717.1">
    <property type="nucleotide sequence ID" value="NZ_JBHTBS010000007.1"/>
</dbReference>
<feature type="transmembrane region" description="Helical" evidence="1">
    <location>
        <begin position="287"/>
        <end position="306"/>
    </location>
</feature>
<sequence>MLGILGLWGVVDGHTMKQVRAVISSDGASWDATVWFEAWALYPDHGPALGDGVPGHPDRWGTVWVSTLNAADHAQMRDFGEEYVRDCFVLNLAEERMDFDCSFPDYQGGETPELVENGDGNALIRIDLKGRFPDGAEGPLELVWQDEFLHPLAVQVRLAKTGEKLRTRLMRIAANEDPVELMVLEASGEVAEGEESSLWSWIVAGFEHILPKGLDHILFILGLFLLQPKARPLLWQTSAFTVAHSMTLALVVLGFLTVPAKFVESMIALSIAYVGIENLWVKELKPWRVSVVFALGLLHGMGFASVMKELRLPEGEVLKPLLAFNLGVEAGQVTVLGLAFLICFLFLKKEGFQVFRKGASALIAVTGLYWAVERLMG</sequence>
<dbReference type="Proteomes" id="UP001596472">
    <property type="component" value="Unassembled WGS sequence"/>
</dbReference>
<feature type="transmembrane region" description="Helical" evidence="1">
    <location>
        <begin position="326"/>
        <end position="347"/>
    </location>
</feature>
<protein>
    <submittedName>
        <fullName evidence="2">HupE/UreJ family protein</fullName>
    </submittedName>
</protein>
<evidence type="ECO:0000256" key="1">
    <source>
        <dbReference type="SAM" id="Phobius"/>
    </source>
</evidence>
<organism evidence="2 3">
    <name type="scientific">Haloferula chungangensis</name>
    <dbReference type="NCBI Taxonomy" id="1048331"/>
    <lineage>
        <taxon>Bacteria</taxon>
        <taxon>Pseudomonadati</taxon>
        <taxon>Verrucomicrobiota</taxon>
        <taxon>Verrucomicrobiia</taxon>
        <taxon>Verrucomicrobiales</taxon>
        <taxon>Verrucomicrobiaceae</taxon>
        <taxon>Haloferula</taxon>
    </lineage>
</organism>
<feature type="transmembrane region" description="Helical" evidence="1">
    <location>
        <begin position="233"/>
        <end position="256"/>
    </location>
</feature>
<reference evidence="3" key="1">
    <citation type="journal article" date="2019" name="Int. J. Syst. Evol. Microbiol.">
        <title>The Global Catalogue of Microorganisms (GCM) 10K type strain sequencing project: providing services to taxonomists for standard genome sequencing and annotation.</title>
        <authorList>
            <consortium name="The Broad Institute Genomics Platform"/>
            <consortium name="The Broad Institute Genome Sequencing Center for Infectious Disease"/>
            <person name="Wu L."/>
            <person name="Ma J."/>
        </authorList>
    </citation>
    <scope>NUCLEOTIDE SEQUENCE [LARGE SCALE GENOMIC DNA]</scope>
    <source>
        <strain evidence="3">CGMCC 4.1467</strain>
    </source>
</reference>
<dbReference type="EMBL" id="JBHTBS010000007">
    <property type="protein sequence ID" value="MFC7338417.1"/>
    <property type="molecule type" value="Genomic_DNA"/>
</dbReference>
<comment type="caution">
    <text evidence="2">The sequence shown here is derived from an EMBL/GenBank/DDBJ whole genome shotgun (WGS) entry which is preliminary data.</text>
</comment>
<accession>A0ABW2LBR9</accession>
<keyword evidence="1" id="KW-0812">Transmembrane</keyword>
<proteinExistence type="predicted"/>
<keyword evidence="1" id="KW-1133">Transmembrane helix</keyword>
<keyword evidence="3" id="KW-1185">Reference proteome</keyword>
<evidence type="ECO:0000313" key="2">
    <source>
        <dbReference type="EMBL" id="MFC7338417.1"/>
    </source>
</evidence>
<name>A0ABW2LBR9_9BACT</name>
<evidence type="ECO:0000313" key="3">
    <source>
        <dbReference type="Proteomes" id="UP001596472"/>
    </source>
</evidence>
<dbReference type="InterPro" id="IPR032809">
    <property type="entry name" value="Put_HupE_UreJ"/>
</dbReference>
<dbReference type="Pfam" id="PF13795">
    <property type="entry name" value="HupE_UreJ_2"/>
    <property type="match status" value="1"/>
</dbReference>